<dbReference type="EMBL" id="CAJVPW010039546">
    <property type="protein sequence ID" value="CAG8744366.1"/>
    <property type="molecule type" value="Genomic_DNA"/>
</dbReference>
<feature type="non-terminal residue" evidence="1">
    <location>
        <position position="1"/>
    </location>
</feature>
<keyword evidence="2" id="KW-1185">Reference proteome</keyword>
<protein>
    <submittedName>
        <fullName evidence="1">545_t:CDS:1</fullName>
    </submittedName>
</protein>
<accession>A0ACA9QB77</accession>
<dbReference type="Proteomes" id="UP000789366">
    <property type="component" value="Unassembled WGS sequence"/>
</dbReference>
<organism evidence="1 2">
    <name type="scientific">Cetraspora pellucida</name>
    <dbReference type="NCBI Taxonomy" id="1433469"/>
    <lineage>
        <taxon>Eukaryota</taxon>
        <taxon>Fungi</taxon>
        <taxon>Fungi incertae sedis</taxon>
        <taxon>Mucoromycota</taxon>
        <taxon>Glomeromycotina</taxon>
        <taxon>Glomeromycetes</taxon>
        <taxon>Diversisporales</taxon>
        <taxon>Gigasporaceae</taxon>
        <taxon>Cetraspora</taxon>
    </lineage>
</organism>
<reference evidence="1" key="1">
    <citation type="submission" date="2021-06" db="EMBL/GenBank/DDBJ databases">
        <authorList>
            <person name="Kallberg Y."/>
            <person name="Tangrot J."/>
            <person name="Rosling A."/>
        </authorList>
    </citation>
    <scope>NUCLEOTIDE SEQUENCE</scope>
    <source>
        <strain evidence="1">28 12/20/2015</strain>
    </source>
</reference>
<evidence type="ECO:0000313" key="1">
    <source>
        <dbReference type="EMBL" id="CAG8744366.1"/>
    </source>
</evidence>
<evidence type="ECO:0000313" key="2">
    <source>
        <dbReference type="Proteomes" id="UP000789366"/>
    </source>
</evidence>
<proteinExistence type="predicted"/>
<gene>
    <name evidence="1" type="ORF">SPELUC_LOCUS14030</name>
</gene>
<sequence>EKVYSNEVWEEELYNVDQPSAKKRRGRPPKNSVNNVKNQERKRKRMGSPSPVDDNEAMAS</sequence>
<name>A0ACA9QB77_9GLOM</name>
<comment type="caution">
    <text evidence="1">The sequence shown here is derived from an EMBL/GenBank/DDBJ whole genome shotgun (WGS) entry which is preliminary data.</text>
</comment>